<evidence type="ECO:0000259" key="2">
    <source>
        <dbReference type="PROSITE" id="PS50975"/>
    </source>
</evidence>
<organism evidence="3 4">
    <name type="scientific">Staphylococcus caprae</name>
    <dbReference type="NCBI Taxonomy" id="29380"/>
    <lineage>
        <taxon>Bacteria</taxon>
        <taxon>Bacillati</taxon>
        <taxon>Bacillota</taxon>
        <taxon>Bacilli</taxon>
        <taxon>Bacillales</taxon>
        <taxon>Staphylococcaceae</taxon>
        <taxon>Staphylococcus</taxon>
    </lineage>
</organism>
<dbReference type="InterPro" id="IPR011761">
    <property type="entry name" value="ATP-grasp"/>
</dbReference>
<sequence>MMNEKVKGPMLTLSDLYNDDVVYTSRPSYISNPWLKPDEHQSNFLTGRELLIANQFPVIVHEASVTEKLEQLFKLVGKQIPEHIYKFKNKETYEALIKQLAHEKGKKIYFQYIHDEDILEKEFYALDKDIFVALNNKSRIPEWTNYKYVPKRDIVPIEEFETRIQSWSYPFVIKPGDDLPTAGGYGVMICYNDEDLEKAKTRIKEATEATEQLIIEQKIEAVNNYCVQYAYSDELGLQYLGTAQQLTNDYGFYNGNENVTDVPQHVIDAGREIMEIGVSKGFFGVAGFDLLVDKNDDVFAIDLNFRQNGSTSMLLLANDLTDGYHKFYSYFSKGDNTHFFNTILKYVEKGVLYPLSYYDGDWYGKDEVNSRFGCIWHGANRSDIIDYEKAFIKELGL</sequence>
<reference evidence="3 4" key="1">
    <citation type="submission" date="2018-05" db="EMBL/GenBank/DDBJ databases">
        <title>Complete genome sequencing of three human clinical isolates of Staphylococcus caprae reveals virulence factors similar to those of S. epidermidis and S. capitis.</title>
        <authorList>
            <person name="Watanabe S."/>
            <person name="Cui L."/>
        </authorList>
    </citation>
    <scope>NUCLEOTIDE SEQUENCE [LARGE SCALE GENOMIC DNA]</scope>
    <source>
        <strain evidence="3 4">JMUB590</strain>
    </source>
</reference>
<evidence type="ECO:0000313" key="4">
    <source>
        <dbReference type="Proteomes" id="UP000274772"/>
    </source>
</evidence>
<dbReference type="PANTHER" id="PTHR37018">
    <property type="entry name" value="CULTURE SPECIFIC PROTEIN, PUTATIVE (AFU_ORTHOLOGUE AFUA_2G00130)-RELATED"/>
    <property type="match status" value="1"/>
</dbReference>
<feature type="domain" description="ATP-grasp" evidence="2">
    <location>
        <begin position="132"/>
        <end position="348"/>
    </location>
</feature>
<dbReference type="PANTHER" id="PTHR37018:SF1">
    <property type="entry name" value="CULTURE SPECIFIC PROTEIN, PUTATIVE (AFU_ORTHOLOGUE AFUA_2G00130)-RELATED"/>
    <property type="match status" value="1"/>
</dbReference>
<dbReference type="Gene3D" id="3.30.1490.20">
    <property type="entry name" value="ATP-grasp fold, A domain"/>
    <property type="match status" value="1"/>
</dbReference>
<keyword evidence="1" id="KW-0067">ATP-binding</keyword>
<proteinExistence type="predicted"/>
<keyword evidence="1" id="KW-0547">Nucleotide-binding</keyword>
<dbReference type="InterPro" id="IPR013815">
    <property type="entry name" value="ATP_grasp_subdomain_1"/>
</dbReference>
<dbReference type="EMBL" id="AP018586">
    <property type="protein sequence ID" value="BBD91933.1"/>
    <property type="molecule type" value="Genomic_DNA"/>
</dbReference>
<dbReference type="InterPro" id="IPR053269">
    <property type="entry name" value="Asp-Met_ligase"/>
</dbReference>
<gene>
    <name evidence="3" type="ORF">JMUB590_0832</name>
</gene>
<dbReference type="PROSITE" id="PS50975">
    <property type="entry name" value="ATP_GRASP"/>
    <property type="match status" value="1"/>
</dbReference>
<name>A0ABM7FVL4_9STAP</name>
<accession>A0ABM7FVL4</accession>
<evidence type="ECO:0000256" key="1">
    <source>
        <dbReference type="PROSITE-ProRule" id="PRU00409"/>
    </source>
</evidence>
<keyword evidence="4" id="KW-1185">Reference proteome</keyword>
<dbReference type="Proteomes" id="UP000274772">
    <property type="component" value="Chromosome"/>
</dbReference>
<protein>
    <recommendedName>
        <fullName evidence="2">ATP-grasp domain-containing protein</fullName>
    </recommendedName>
</protein>
<evidence type="ECO:0000313" key="3">
    <source>
        <dbReference type="EMBL" id="BBD91933.1"/>
    </source>
</evidence>
<dbReference type="SUPFAM" id="SSF56059">
    <property type="entry name" value="Glutathione synthetase ATP-binding domain-like"/>
    <property type="match status" value="1"/>
</dbReference>